<evidence type="ECO:0000259" key="7">
    <source>
        <dbReference type="Pfam" id="PF07715"/>
    </source>
</evidence>
<dbReference type="Gene3D" id="2.40.170.20">
    <property type="entry name" value="TonB-dependent receptor, beta-barrel domain"/>
    <property type="match status" value="1"/>
</dbReference>
<evidence type="ECO:0000256" key="6">
    <source>
        <dbReference type="SAM" id="SignalP"/>
    </source>
</evidence>
<dbReference type="NCBIfam" id="TIGR04057">
    <property type="entry name" value="SusC_RagA_signa"/>
    <property type="match status" value="1"/>
</dbReference>
<dbReference type="InterPro" id="IPR023997">
    <property type="entry name" value="TonB-dep_OMP_SusC/RagA_CS"/>
</dbReference>
<dbReference type="AlphaFoldDB" id="A0A8J8NBL0"/>
<dbReference type="InterPro" id="IPR039426">
    <property type="entry name" value="TonB-dep_rcpt-like"/>
</dbReference>
<keyword evidence="6" id="KW-0732">Signal</keyword>
<organism evidence="8 9">
    <name type="scientific">Halteria grandinella</name>
    <dbReference type="NCBI Taxonomy" id="5974"/>
    <lineage>
        <taxon>Eukaryota</taxon>
        <taxon>Sar</taxon>
        <taxon>Alveolata</taxon>
        <taxon>Ciliophora</taxon>
        <taxon>Intramacronucleata</taxon>
        <taxon>Spirotrichea</taxon>
        <taxon>Stichotrichia</taxon>
        <taxon>Sporadotrichida</taxon>
        <taxon>Halteriidae</taxon>
        <taxon>Halteria</taxon>
    </lineage>
</organism>
<evidence type="ECO:0000313" key="9">
    <source>
        <dbReference type="Proteomes" id="UP000785679"/>
    </source>
</evidence>
<dbReference type="SUPFAM" id="SSF49464">
    <property type="entry name" value="Carboxypeptidase regulatory domain-like"/>
    <property type="match status" value="1"/>
</dbReference>
<keyword evidence="2" id="KW-0813">Transport</keyword>
<evidence type="ECO:0000256" key="2">
    <source>
        <dbReference type="ARBA" id="ARBA00022448"/>
    </source>
</evidence>
<keyword evidence="3" id="KW-0812">Transmembrane</keyword>
<dbReference type="EMBL" id="RRYP01029739">
    <property type="protein sequence ID" value="TNV71684.1"/>
    <property type="molecule type" value="Genomic_DNA"/>
</dbReference>
<comment type="caution">
    <text evidence="8">The sequence shown here is derived from an EMBL/GenBank/DDBJ whole genome shotgun (WGS) entry which is preliminary data.</text>
</comment>
<evidence type="ECO:0000256" key="5">
    <source>
        <dbReference type="ARBA" id="ARBA00023237"/>
    </source>
</evidence>
<proteinExistence type="predicted"/>
<gene>
    <name evidence="8" type="ORF">FGO68_gene11071</name>
</gene>
<dbReference type="SUPFAM" id="SSF56935">
    <property type="entry name" value="Porins"/>
    <property type="match status" value="1"/>
</dbReference>
<evidence type="ECO:0000313" key="8">
    <source>
        <dbReference type="EMBL" id="TNV71684.1"/>
    </source>
</evidence>
<feature type="signal peptide" evidence="6">
    <location>
        <begin position="1"/>
        <end position="24"/>
    </location>
</feature>
<name>A0A8J8NBL0_HALGN</name>
<keyword evidence="9" id="KW-1185">Reference proteome</keyword>
<dbReference type="PROSITE" id="PS52016">
    <property type="entry name" value="TONB_DEPENDENT_REC_3"/>
    <property type="match status" value="1"/>
</dbReference>
<dbReference type="Proteomes" id="UP000785679">
    <property type="component" value="Unassembled WGS sequence"/>
</dbReference>
<dbReference type="InterPro" id="IPR036942">
    <property type="entry name" value="Beta-barrel_TonB_sf"/>
</dbReference>
<feature type="chain" id="PRO_5035155477" description="TonB-dependent receptor plug domain-containing protein" evidence="6">
    <location>
        <begin position="25"/>
        <end position="1145"/>
    </location>
</feature>
<dbReference type="OrthoDB" id="449370at2759"/>
<feature type="domain" description="TonB-dependent receptor plug" evidence="7">
    <location>
        <begin position="120"/>
        <end position="260"/>
    </location>
</feature>
<dbReference type="Gene3D" id="2.170.130.10">
    <property type="entry name" value="TonB-dependent receptor, plug domain"/>
    <property type="match status" value="1"/>
</dbReference>
<dbReference type="Gene3D" id="2.60.40.1120">
    <property type="entry name" value="Carboxypeptidase-like, regulatory domain"/>
    <property type="match status" value="1"/>
</dbReference>
<reference evidence="8" key="1">
    <citation type="submission" date="2019-06" db="EMBL/GenBank/DDBJ databases">
        <authorList>
            <person name="Zheng W."/>
        </authorList>
    </citation>
    <scope>NUCLEOTIDE SEQUENCE</scope>
    <source>
        <strain evidence="8">QDHG01</strain>
    </source>
</reference>
<dbReference type="InterPro" id="IPR023996">
    <property type="entry name" value="TonB-dep_OMP_SusC/RagA"/>
</dbReference>
<dbReference type="InterPro" id="IPR008969">
    <property type="entry name" value="CarboxyPept-like_regulatory"/>
</dbReference>
<dbReference type="Pfam" id="PF13715">
    <property type="entry name" value="CarbopepD_reg_2"/>
    <property type="match status" value="1"/>
</dbReference>
<dbReference type="NCBIfam" id="TIGR04056">
    <property type="entry name" value="OMP_RagA_SusC"/>
    <property type="match status" value="1"/>
</dbReference>
<keyword evidence="5" id="KW-0998">Cell outer membrane</keyword>
<evidence type="ECO:0000256" key="4">
    <source>
        <dbReference type="ARBA" id="ARBA00023136"/>
    </source>
</evidence>
<evidence type="ECO:0000256" key="1">
    <source>
        <dbReference type="ARBA" id="ARBA00004571"/>
    </source>
</evidence>
<evidence type="ECO:0000256" key="3">
    <source>
        <dbReference type="ARBA" id="ARBA00022692"/>
    </source>
</evidence>
<sequence length="1145" mass="125209">MKMKSKFTMFITVLLFLSWQQIYAQQNVIKGKVTDNSQSSLPGVNILLKGTTKGTTSDANGNYAINVPANGAVLVFSSLGFATKEVEVNGRSVIDLVLEASAQNLDEVVVTALGIQKEAKQIGYSVQKIASGDLVKSSPPNIAQGLMGKAAGLNITVPNGVEGSSQRIVIRGNSNLLGNNQPLIVIDGIQMSDGQMGTSQSNGSGYDVKTASYSAPDLGGGQKDWGNPLNFINSDDVEEINVLKGPTAAALYGARGANGVLLITTKKGSKKPGLGIEYNFSTRWNQAYLFQDYQNQYGSGGSIGLWSATDLLPKDAKGNYRYPAEAPWSGAGIPDKFTQFGPLPGGANFWDQFSWPGAGLSWGAKMDGRPVVWWDGVTRPYSPTPDANKSFFRTGNTTTHNLAFSTGGDYGGLRVSLNRTTNTAIIPNSGFDQTAINMGSNLQISKMMKVEAVGSYTQYNRLNSPSIGDNNSISKFLVYGFPADYVPIEAGVYKNADGSKNQFNNSTYPMSYPYSSYTNLWWNMYQNNTTLKRDQLIGSVKLSADFTPWLTTMGRVGINYATNEFETKNTPIDAAGYQGEYGYELNKDYTLTSEVLATAHKKGFLQDLDASLSVGASSWYNRFVGSNAYNKGPFANPNLYYLSNTTATVNRDWLPTYYRLESQINSVYSLMDLSYKNYLFLQVTGRNDWSSTLPVNNNSYFYPSASLSFAFTDALELDGLKDVLSFGKIRVAYAGSASGTDPYKTQNIFASSVFGGSVTRSLPSALQPTSLQPQRSSSYEVGTQLAFFKNRLSLDFTYYTINSTNQILSGALPWSSGVNARIFNTGELQNQGFEVLLKASPIKQQNFEWNMGLNLAHNTNKVLALDKGIDKYFIGQVFGTKTGVSMWVKEGDAYGTIYGTDFVYLNGKKVVQRIMDNTNTKVVGTKYVTTSEPVAIGNAAPKLTGGLSNTFRYNNFSLYLLSDFKWGGDIYSFDYAAAMGEGKAPETLKERNGGGLPYTYPDGTTANHGVILDGVFADGTPNTDVVNYMYKYASVYQAWSNIDMPRSPAVFENTWVKLREVNITYDIPKSIIQKTKIFQGLSLSLIGRDLFYIYKTLPDNLNPEGVSGVGNAQGLQWTSLPGTRSYGFSIKAKFQFKSIHQIQNQ</sequence>
<dbReference type="InterPro" id="IPR037066">
    <property type="entry name" value="Plug_dom_sf"/>
</dbReference>
<dbReference type="Pfam" id="PF07715">
    <property type="entry name" value="Plug"/>
    <property type="match status" value="1"/>
</dbReference>
<dbReference type="InterPro" id="IPR012910">
    <property type="entry name" value="Plug_dom"/>
</dbReference>
<comment type="subcellular location">
    <subcellularLocation>
        <location evidence="1">Cell outer membrane</location>
        <topology evidence="1">Multi-pass membrane protein</topology>
    </subcellularLocation>
</comment>
<keyword evidence="4" id="KW-0472">Membrane</keyword>
<protein>
    <recommendedName>
        <fullName evidence="7">TonB-dependent receptor plug domain-containing protein</fullName>
    </recommendedName>
</protein>
<accession>A0A8J8NBL0</accession>